<dbReference type="OrthoDB" id="10473398at2759"/>
<dbReference type="STRING" id="102285.A0A0R3TBP3"/>
<protein>
    <submittedName>
        <fullName evidence="6">Vesicle-fusing ATPase</fullName>
    </submittedName>
</protein>
<dbReference type="PANTHER" id="PTHR23077">
    <property type="entry name" value="AAA-FAMILY ATPASE"/>
    <property type="match status" value="1"/>
</dbReference>
<dbReference type="WBParaSite" id="HNAJ_0000448201-mRNA-1">
    <property type="protein sequence ID" value="HNAJ_0000448201-mRNA-1"/>
    <property type="gene ID" value="HNAJ_0000448201"/>
</dbReference>
<keyword evidence="5" id="KW-1185">Reference proteome</keyword>
<evidence type="ECO:0000256" key="2">
    <source>
        <dbReference type="ARBA" id="ARBA00022840"/>
    </source>
</evidence>
<keyword evidence="3" id="KW-1133">Transmembrane helix</keyword>
<evidence type="ECO:0000313" key="6">
    <source>
        <dbReference type="WBParaSite" id="HNAJ_0000448201-mRNA-1"/>
    </source>
</evidence>
<dbReference type="AlphaFoldDB" id="A0A0R3TBP3"/>
<dbReference type="GO" id="GO:0016887">
    <property type="term" value="F:ATP hydrolysis activity"/>
    <property type="evidence" value="ECO:0007669"/>
    <property type="project" value="TreeGrafter"/>
</dbReference>
<dbReference type="InterPro" id="IPR027417">
    <property type="entry name" value="P-loop_NTPase"/>
</dbReference>
<accession>A0A0R3TBP3</accession>
<dbReference type="Proteomes" id="UP000278807">
    <property type="component" value="Unassembled WGS sequence"/>
</dbReference>
<dbReference type="Gene3D" id="1.10.8.60">
    <property type="match status" value="1"/>
</dbReference>
<evidence type="ECO:0000313" key="5">
    <source>
        <dbReference type="Proteomes" id="UP000278807"/>
    </source>
</evidence>
<evidence type="ECO:0000256" key="3">
    <source>
        <dbReference type="SAM" id="Phobius"/>
    </source>
</evidence>
<keyword evidence="1" id="KW-0547">Nucleotide-binding</keyword>
<gene>
    <name evidence="4" type="ORF">HNAJ_LOCUS4480</name>
</gene>
<keyword evidence="3" id="KW-0472">Membrane</keyword>
<reference evidence="4 5" key="2">
    <citation type="submission" date="2018-11" db="EMBL/GenBank/DDBJ databases">
        <authorList>
            <consortium name="Pathogen Informatics"/>
        </authorList>
    </citation>
    <scope>NUCLEOTIDE SEQUENCE [LARGE SCALE GENOMIC DNA]</scope>
</reference>
<evidence type="ECO:0000256" key="1">
    <source>
        <dbReference type="ARBA" id="ARBA00022741"/>
    </source>
</evidence>
<dbReference type="SUPFAM" id="SSF52540">
    <property type="entry name" value="P-loop containing nucleoside triphosphate hydrolases"/>
    <property type="match status" value="1"/>
</dbReference>
<keyword evidence="2" id="KW-0067">ATP-binding</keyword>
<proteinExistence type="predicted"/>
<organism evidence="6">
    <name type="scientific">Rodentolepis nana</name>
    <name type="common">Dwarf tapeworm</name>
    <name type="synonym">Hymenolepis nana</name>
    <dbReference type="NCBI Taxonomy" id="102285"/>
    <lineage>
        <taxon>Eukaryota</taxon>
        <taxon>Metazoa</taxon>
        <taxon>Spiralia</taxon>
        <taxon>Lophotrochozoa</taxon>
        <taxon>Platyhelminthes</taxon>
        <taxon>Cestoda</taxon>
        <taxon>Eucestoda</taxon>
        <taxon>Cyclophyllidea</taxon>
        <taxon>Hymenolepididae</taxon>
        <taxon>Rodentolepis</taxon>
    </lineage>
</organism>
<feature type="transmembrane region" description="Helical" evidence="3">
    <location>
        <begin position="153"/>
        <end position="175"/>
    </location>
</feature>
<sequence length="181" mass="20554">MREPRRHYKLWRNIVYGGALRRAGRFDITIHVPPPDVEARKAILQLELSRRSTSSQALDSSWLEAFARDHLEGYTGAEVVGVVQTAAELTRDSLKVEINREQLLKACERLPPTTLEQYYAHLQQVPHKTSMVSSADRMDTASSHSSRFSNQSFFFITSTFVILVLAIGFQLLLLFSSRDTS</sequence>
<dbReference type="PANTHER" id="PTHR23077:SF171">
    <property type="entry name" value="NUCLEAR VALOSIN-CONTAINING PROTEIN-LIKE"/>
    <property type="match status" value="1"/>
</dbReference>
<dbReference type="Gene3D" id="3.40.50.300">
    <property type="entry name" value="P-loop containing nucleotide triphosphate hydrolases"/>
    <property type="match status" value="1"/>
</dbReference>
<evidence type="ECO:0000313" key="4">
    <source>
        <dbReference type="EMBL" id="VDO00340.1"/>
    </source>
</evidence>
<dbReference type="InterPro" id="IPR050168">
    <property type="entry name" value="AAA_ATPase_domain"/>
</dbReference>
<reference evidence="6" key="1">
    <citation type="submission" date="2017-02" db="UniProtKB">
        <authorList>
            <consortium name="WormBaseParasite"/>
        </authorList>
    </citation>
    <scope>IDENTIFICATION</scope>
</reference>
<name>A0A0R3TBP3_RODNA</name>
<dbReference type="EMBL" id="UZAE01003182">
    <property type="protein sequence ID" value="VDO00340.1"/>
    <property type="molecule type" value="Genomic_DNA"/>
</dbReference>
<keyword evidence="3" id="KW-0812">Transmembrane</keyword>
<dbReference type="GO" id="GO:0005524">
    <property type="term" value="F:ATP binding"/>
    <property type="evidence" value="ECO:0007669"/>
    <property type="project" value="UniProtKB-KW"/>
</dbReference>